<dbReference type="PROSITE" id="PS00605">
    <property type="entry name" value="ATPASE_C"/>
    <property type="match status" value="1"/>
</dbReference>
<dbReference type="CDD" id="cd18182">
    <property type="entry name" value="ATP-synt_Fo_c_ATP5G3"/>
    <property type="match status" value="1"/>
</dbReference>
<keyword evidence="8" id="KW-0406">Ion transport</keyword>
<evidence type="ECO:0000256" key="1">
    <source>
        <dbReference type="ARBA" id="ARBA00004225"/>
    </source>
</evidence>
<evidence type="ECO:0000256" key="9">
    <source>
        <dbReference type="ARBA" id="ARBA00023121"/>
    </source>
</evidence>
<dbReference type="GO" id="GO:0045259">
    <property type="term" value="C:proton-transporting ATP synthase complex"/>
    <property type="evidence" value="ECO:0007669"/>
    <property type="project" value="UniProtKB-KW"/>
</dbReference>
<dbReference type="PANTHER" id="PTHR10031:SF0">
    <property type="entry name" value="ATPASE PROTEIN 9"/>
    <property type="match status" value="1"/>
</dbReference>
<evidence type="ECO:0000259" key="16">
    <source>
        <dbReference type="Pfam" id="PF00137"/>
    </source>
</evidence>
<evidence type="ECO:0000256" key="13">
    <source>
        <dbReference type="ARBA" id="ARBA00033111"/>
    </source>
</evidence>
<comment type="similarity">
    <text evidence="2">Belongs to the ATPase C chain family.</text>
</comment>
<dbReference type="GO" id="GO:0015078">
    <property type="term" value="F:proton transmembrane transporter activity"/>
    <property type="evidence" value="ECO:0007669"/>
    <property type="project" value="InterPro"/>
</dbReference>
<dbReference type="HAMAP" id="MF_01396">
    <property type="entry name" value="ATP_synth_c_bact"/>
    <property type="match status" value="1"/>
</dbReference>
<sequence length="667" mass="72744">MASLVRLTLAKPTALCRLGQLIANRQLPVLASATISSHRTISTSTVRHDIDSAAKYIGAGAATVGVAGAGAGIGTVFGSLVVAYARNPSLKQQLFSYAILGFALSEAMGLFCLMMAFIAVELLFFIISSLTIMDLERLNVNLFKKLSLAIAIIRNTPSGIRPDVFTRSLAKRLFPRSNRSNELVSLLDEHLILRQENLLSRFVPNHSTLTSSISLMDITNADTDHEQSNKRTVNEYEYGEFAEKVLKIKNRTYHMKFNDIEFLLNTLVKWIAMSDIDHQTMPIDAYLYTVQIVANCLKTDNDKPYHIILDLLPMIDKFVHSVLDLLEHTMDDNVNYLHQIIISLASSNSCVSRILDKLCARLGQNCENSEISTPLLNVDLIDRLFNILHEIIHNRSIFQRRLSQRSVDKLYTFINQVSSLLDGKVSYTHLLRLEGQLQAGNYKQTRMTEKIFRTYTSSSSSEHSQYQQQKHHTTKAPSMPLRNNNFITKQIEKKIGMDLNGDGVVGSGRGHGYGHAQGHGSSGGAAGGVINQVERATGMDLNGDGRVGGGPSMGYGPQYGAQGYGPNPNSYGAPGYQQNPNVHGGPGYGQMPNQFAGPGYGQMPNQFGGPVGYGPPPNQFGGPAGYGPPPNQFGGPGYGQNPNQFGGPGYGGNPNQFGGPGGYGPHY</sequence>
<dbReference type="GO" id="GO:0033177">
    <property type="term" value="C:proton-transporting two-sector ATPase complex, proton-transporting domain"/>
    <property type="evidence" value="ECO:0007669"/>
    <property type="project" value="InterPro"/>
</dbReference>
<evidence type="ECO:0000313" key="18">
    <source>
        <dbReference type="Proteomes" id="UP000663828"/>
    </source>
</evidence>
<evidence type="ECO:0000256" key="14">
    <source>
        <dbReference type="SAM" id="MobiDB-lite"/>
    </source>
</evidence>
<dbReference type="SUPFAM" id="SSF81333">
    <property type="entry name" value="F1F0 ATP synthase subunit C"/>
    <property type="match status" value="1"/>
</dbReference>
<dbReference type="InterPro" id="IPR002379">
    <property type="entry name" value="ATPase_proteolipid_c-like_dom"/>
</dbReference>
<evidence type="ECO:0000256" key="10">
    <source>
        <dbReference type="ARBA" id="ARBA00023128"/>
    </source>
</evidence>
<feature type="region of interest" description="Disordered" evidence="14">
    <location>
        <begin position="454"/>
        <end position="481"/>
    </location>
</feature>
<evidence type="ECO:0000256" key="4">
    <source>
        <dbReference type="ARBA" id="ARBA00022547"/>
    </source>
</evidence>
<evidence type="ECO:0000256" key="11">
    <source>
        <dbReference type="ARBA" id="ARBA00023136"/>
    </source>
</evidence>
<evidence type="ECO:0000256" key="2">
    <source>
        <dbReference type="ARBA" id="ARBA00006704"/>
    </source>
</evidence>
<feature type="region of interest" description="Disordered" evidence="14">
    <location>
        <begin position="621"/>
        <end position="667"/>
    </location>
</feature>
<evidence type="ECO:0000256" key="8">
    <source>
        <dbReference type="ARBA" id="ARBA00023065"/>
    </source>
</evidence>
<evidence type="ECO:0000256" key="15">
    <source>
        <dbReference type="SAM" id="Phobius"/>
    </source>
</evidence>
<dbReference type="InterPro" id="IPR035921">
    <property type="entry name" value="F/V-ATP_Csub_sf"/>
</dbReference>
<keyword evidence="7 15" id="KW-1133">Transmembrane helix</keyword>
<dbReference type="InterPro" id="IPR000454">
    <property type="entry name" value="ATP_synth_F0_csu"/>
</dbReference>
<evidence type="ECO:0000256" key="5">
    <source>
        <dbReference type="ARBA" id="ARBA00022692"/>
    </source>
</evidence>
<dbReference type="GO" id="GO:0008289">
    <property type="term" value="F:lipid binding"/>
    <property type="evidence" value="ECO:0007669"/>
    <property type="project" value="UniProtKB-KW"/>
</dbReference>
<organism evidence="17 18">
    <name type="scientific">Adineta ricciae</name>
    <name type="common">Rotifer</name>
    <dbReference type="NCBI Taxonomy" id="249248"/>
    <lineage>
        <taxon>Eukaryota</taxon>
        <taxon>Metazoa</taxon>
        <taxon>Spiralia</taxon>
        <taxon>Gnathifera</taxon>
        <taxon>Rotifera</taxon>
        <taxon>Eurotatoria</taxon>
        <taxon>Bdelloidea</taxon>
        <taxon>Adinetida</taxon>
        <taxon>Adinetidae</taxon>
        <taxon>Adineta</taxon>
    </lineage>
</organism>
<proteinExistence type="inferred from homology"/>
<name>A0A813ZMG7_ADIRI</name>
<feature type="compositionally biased region" description="Gly residues" evidence="14">
    <location>
        <begin position="646"/>
        <end position="667"/>
    </location>
</feature>
<comment type="caution">
    <text evidence="17">The sequence shown here is derived from an EMBL/GenBank/DDBJ whole genome shotgun (WGS) entry which is preliminary data.</text>
</comment>
<dbReference type="InterPro" id="IPR038662">
    <property type="entry name" value="ATP_synth_F0_csu_sf"/>
</dbReference>
<evidence type="ECO:0000256" key="12">
    <source>
        <dbReference type="ARBA" id="ARBA00029852"/>
    </source>
</evidence>
<dbReference type="Gene3D" id="1.20.20.10">
    <property type="entry name" value="F1F0 ATP synthase subunit C"/>
    <property type="match status" value="1"/>
</dbReference>
<dbReference type="PANTHER" id="PTHR10031">
    <property type="entry name" value="ATP SYNTHASE LIPID-BINDING PROTEIN, MITOCHONDRIAL"/>
    <property type="match status" value="1"/>
</dbReference>
<reference evidence="17" key="1">
    <citation type="submission" date="2021-02" db="EMBL/GenBank/DDBJ databases">
        <authorList>
            <person name="Nowell W R."/>
        </authorList>
    </citation>
    <scope>NUCLEOTIDE SEQUENCE</scope>
</reference>
<feature type="transmembrane region" description="Helical" evidence="15">
    <location>
        <begin position="56"/>
        <end position="85"/>
    </location>
</feature>
<keyword evidence="6" id="KW-0375">Hydrogen ion transport</keyword>
<keyword evidence="11 15" id="KW-0472">Membrane</keyword>
<comment type="subcellular location">
    <subcellularLocation>
        <location evidence="1">Mitochondrion membrane</location>
        <topology evidence="1">Multi-pass membrane protein</topology>
    </subcellularLocation>
</comment>
<accession>A0A813ZMG7</accession>
<dbReference type="Pfam" id="PF00137">
    <property type="entry name" value="ATP-synt_C"/>
    <property type="match status" value="1"/>
</dbReference>
<evidence type="ECO:0000256" key="3">
    <source>
        <dbReference type="ARBA" id="ARBA00022448"/>
    </source>
</evidence>
<dbReference type="GO" id="GO:0031966">
    <property type="term" value="C:mitochondrial membrane"/>
    <property type="evidence" value="ECO:0007669"/>
    <property type="project" value="UniProtKB-SubCell"/>
</dbReference>
<dbReference type="GO" id="GO:0015986">
    <property type="term" value="P:proton motive force-driven ATP synthesis"/>
    <property type="evidence" value="ECO:0007669"/>
    <property type="project" value="InterPro"/>
</dbReference>
<dbReference type="AlphaFoldDB" id="A0A813ZMG7"/>
<dbReference type="Proteomes" id="UP000663828">
    <property type="component" value="Unassembled WGS sequence"/>
</dbReference>
<evidence type="ECO:0000313" key="17">
    <source>
        <dbReference type="EMBL" id="CAF0900782.1"/>
    </source>
</evidence>
<gene>
    <name evidence="17" type="ORF">XAT740_LOCUS8011</name>
</gene>
<dbReference type="PRINTS" id="PR00124">
    <property type="entry name" value="ATPASEC"/>
</dbReference>
<evidence type="ECO:0000256" key="7">
    <source>
        <dbReference type="ARBA" id="ARBA00022989"/>
    </source>
</evidence>
<dbReference type="FunFam" id="1.20.20.10:FF:000003">
    <property type="entry name" value="Atp synthase f complex subunit mitochondrial"/>
    <property type="match status" value="1"/>
</dbReference>
<feature type="transmembrane region" description="Helical" evidence="15">
    <location>
        <begin position="97"/>
        <end position="127"/>
    </location>
</feature>
<protein>
    <recommendedName>
        <fullName evidence="13">ATPase protein 9</fullName>
    </recommendedName>
    <alternativeName>
        <fullName evidence="12">ATPase subunit c</fullName>
    </alternativeName>
</protein>
<dbReference type="EMBL" id="CAJNOR010000392">
    <property type="protein sequence ID" value="CAF0900782.1"/>
    <property type="molecule type" value="Genomic_DNA"/>
</dbReference>
<keyword evidence="18" id="KW-1185">Reference proteome</keyword>
<dbReference type="InterPro" id="IPR020537">
    <property type="entry name" value="ATP_synth_F0_csu_DDCD_BS"/>
</dbReference>
<feature type="compositionally biased region" description="Low complexity" evidence="14">
    <location>
        <begin position="457"/>
        <end position="468"/>
    </location>
</feature>
<keyword evidence="5 15" id="KW-0812">Transmembrane</keyword>
<keyword evidence="3" id="KW-0813">Transport</keyword>
<keyword evidence="4" id="KW-0138">CF(0)</keyword>
<keyword evidence="10" id="KW-0496">Mitochondrion</keyword>
<keyword evidence="9" id="KW-0446">Lipid-binding</keyword>
<feature type="domain" description="V-ATPase proteolipid subunit C-like" evidence="16">
    <location>
        <begin position="57"/>
        <end position="118"/>
    </location>
</feature>
<evidence type="ECO:0000256" key="6">
    <source>
        <dbReference type="ARBA" id="ARBA00022781"/>
    </source>
</evidence>